<keyword evidence="10" id="KW-0626">Porin</keyword>
<evidence type="ECO:0000256" key="14">
    <source>
        <dbReference type="ARBA" id="ARBA00023288"/>
    </source>
</evidence>
<evidence type="ECO:0000256" key="5">
    <source>
        <dbReference type="ARBA" id="ARBA00022597"/>
    </source>
</evidence>
<dbReference type="InterPro" id="IPR049712">
    <property type="entry name" value="Poly_export"/>
</dbReference>
<dbReference type="InterPro" id="IPR003715">
    <property type="entry name" value="Poly_export_N"/>
</dbReference>
<evidence type="ECO:0000256" key="1">
    <source>
        <dbReference type="ARBA" id="ARBA00004571"/>
    </source>
</evidence>
<evidence type="ECO:0000256" key="12">
    <source>
        <dbReference type="ARBA" id="ARBA00023139"/>
    </source>
</evidence>
<dbReference type="EMBL" id="AQQZ01000004">
    <property type="protein sequence ID" value="KNG93713.1"/>
    <property type="molecule type" value="Genomic_DNA"/>
</dbReference>
<accession>A0A0L1JQL7</accession>
<name>A0A0L1JQL7_9RHOB</name>
<sequence length="372" mass="40098">MRIGVKLFVAFLCALTLSACNVPRGAALQKEITREATAENPTVEVVLVSRAKVPVVNSWPVTGWHGHYHWLGSSHGHDSKVIRPGDTVNLIIWDSQPNSLLTNEAEKAVRMEGLEVSGGGAIFVPYIDTVKISGLTPDQARRRIQTRLEPVVPSAQVQLTMAAGFGNSVDLVSGVNSPGSYPMPNQNFTILSLIAQGGGISTQLRNPLVRLIRGGSTYEIRSEALFSTAHKNTRLFGGDKIVVTEDDRYFTAIGASGTEDIIYFPKEHVTALEAISLMGGLIDDRADPQGVLILREYDPLSIRYDESGPSRQQVIFAFDLTSADGLFAARNFRVNPGDTVLATESPAVKTRTILGLFGTVLGSAVQASNAVR</sequence>
<keyword evidence="4" id="KW-1134">Transmembrane beta strand</keyword>
<evidence type="ECO:0000313" key="19">
    <source>
        <dbReference type="Proteomes" id="UP000036938"/>
    </source>
</evidence>
<dbReference type="PROSITE" id="PS51257">
    <property type="entry name" value="PROKAR_LIPOPROTEIN"/>
    <property type="match status" value="1"/>
</dbReference>
<reference evidence="18 19" key="1">
    <citation type="journal article" date="2015" name="Int. J. Syst. Evol. Microbiol.">
        <title>Aestuariivita atlantica sp. nov., isolated from deep sea sediment of the Atlantic Ocean.</title>
        <authorList>
            <person name="Li G."/>
            <person name="Lai Q."/>
            <person name="Du Y."/>
            <person name="Liu X."/>
            <person name="Sun F."/>
            <person name="Shao Z."/>
        </authorList>
    </citation>
    <scope>NUCLEOTIDE SEQUENCE [LARGE SCALE GENOMIC DNA]</scope>
    <source>
        <strain evidence="18 19">22II-S11-z3</strain>
    </source>
</reference>
<keyword evidence="8" id="KW-0625">Polysaccharide transport</keyword>
<evidence type="ECO:0000256" key="11">
    <source>
        <dbReference type="ARBA" id="ARBA00023136"/>
    </source>
</evidence>
<dbReference type="GO" id="GO:0015288">
    <property type="term" value="F:porin activity"/>
    <property type="evidence" value="ECO:0007669"/>
    <property type="project" value="UniProtKB-KW"/>
</dbReference>
<keyword evidence="19" id="KW-1185">Reference proteome</keyword>
<dbReference type="PANTHER" id="PTHR33619">
    <property type="entry name" value="POLYSACCHARIDE EXPORT PROTEIN GFCE-RELATED"/>
    <property type="match status" value="1"/>
</dbReference>
<keyword evidence="13" id="KW-0998">Cell outer membrane</keyword>
<evidence type="ECO:0000256" key="2">
    <source>
        <dbReference type="ARBA" id="ARBA00009450"/>
    </source>
</evidence>
<dbReference type="RefSeq" id="WP_050530913.1">
    <property type="nucleotide sequence ID" value="NZ_AQQZ01000004.1"/>
</dbReference>
<keyword evidence="14" id="KW-0449">Lipoprotein</keyword>
<keyword evidence="5" id="KW-0762">Sugar transport</keyword>
<comment type="subcellular location">
    <subcellularLocation>
        <location evidence="1">Cell outer membrane</location>
        <topology evidence="1">Multi-pass membrane protein</topology>
    </subcellularLocation>
</comment>
<dbReference type="PANTHER" id="PTHR33619:SF3">
    <property type="entry name" value="POLYSACCHARIDE EXPORT PROTEIN GFCE-RELATED"/>
    <property type="match status" value="1"/>
</dbReference>
<feature type="domain" description="Polysaccharide export protein N-terminal" evidence="16">
    <location>
        <begin position="80"/>
        <end position="161"/>
    </location>
</feature>
<evidence type="ECO:0000256" key="3">
    <source>
        <dbReference type="ARBA" id="ARBA00022448"/>
    </source>
</evidence>
<evidence type="ECO:0000259" key="17">
    <source>
        <dbReference type="Pfam" id="PF22461"/>
    </source>
</evidence>
<proteinExistence type="inferred from homology"/>
<evidence type="ECO:0000256" key="8">
    <source>
        <dbReference type="ARBA" id="ARBA00023047"/>
    </source>
</evidence>
<dbReference type="PATRIC" id="fig|1317121.7.peg.2881"/>
<dbReference type="Pfam" id="PF22461">
    <property type="entry name" value="SLBB_2"/>
    <property type="match status" value="1"/>
</dbReference>
<comment type="similarity">
    <text evidence="2">Belongs to the BexD/CtrA/VexA family.</text>
</comment>
<evidence type="ECO:0000256" key="7">
    <source>
        <dbReference type="ARBA" id="ARBA00022729"/>
    </source>
</evidence>
<dbReference type="Gene3D" id="3.30.1950.10">
    <property type="entry name" value="wza like domain"/>
    <property type="match status" value="1"/>
</dbReference>
<keyword evidence="11" id="KW-0472">Membrane</keyword>
<evidence type="ECO:0000256" key="10">
    <source>
        <dbReference type="ARBA" id="ARBA00023114"/>
    </source>
</evidence>
<evidence type="ECO:0000256" key="4">
    <source>
        <dbReference type="ARBA" id="ARBA00022452"/>
    </source>
</evidence>
<keyword evidence="3" id="KW-0813">Transport</keyword>
<keyword evidence="6" id="KW-0812">Transmembrane</keyword>
<gene>
    <name evidence="18" type="ORF">ATO11_11025</name>
</gene>
<dbReference type="OrthoDB" id="7198507at2"/>
<dbReference type="AlphaFoldDB" id="A0A0L1JQL7"/>
<feature type="chain" id="PRO_5005554167" evidence="15">
    <location>
        <begin position="20"/>
        <end position="372"/>
    </location>
</feature>
<dbReference type="STRING" id="1317121.ATO11_11025"/>
<feature type="signal peptide" evidence="15">
    <location>
        <begin position="1"/>
        <end position="19"/>
    </location>
</feature>
<keyword evidence="12" id="KW-0564">Palmitate</keyword>
<evidence type="ECO:0000256" key="9">
    <source>
        <dbReference type="ARBA" id="ARBA00023065"/>
    </source>
</evidence>
<dbReference type="GO" id="GO:0046930">
    <property type="term" value="C:pore complex"/>
    <property type="evidence" value="ECO:0007669"/>
    <property type="project" value="UniProtKB-KW"/>
</dbReference>
<evidence type="ECO:0000313" key="18">
    <source>
        <dbReference type="EMBL" id="KNG93713.1"/>
    </source>
</evidence>
<dbReference type="Pfam" id="PF02563">
    <property type="entry name" value="Poly_export"/>
    <property type="match status" value="1"/>
</dbReference>
<dbReference type="GO" id="GO:0006811">
    <property type="term" value="P:monoatomic ion transport"/>
    <property type="evidence" value="ECO:0007669"/>
    <property type="project" value="UniProtKB-KW"/>
</dbReference>
<dbReference type="Gene3D" id="3.10.560.10">
    <property type="entry name" value="Outer membrane lipoprotein wza domain like"/>
    <property type="match status" value="2"/>
</dbReference>
<dbReference type="Proteomes" id="UP000036938">
    <property type="component" value="Unassembled WGS sequence"/>
</dbReference>
<dbReference type="GO" id="GO:0009279">
    <property type="term" value="C:cell outer membrane"/>
    <property type="evidence" value="ECO:0007669"/>
    <property type="project" value="UniProtKB-SubCell"/>
</dbReference>
<evidence type="ECO:0000256" key="13">
    <source>
        <dbReference type="ARBA" id="ARBA00023237"/>
    </source>
</evidence>
<comment type="caution">
    <text evidence="18">The sequence shown here is derived from an EMBL/GenBank/DDBJ whole genome shotgun (WGS) entry which is preliminary data.</text>
</comment>
<evidence type="ECO:0000256" key="6">
    <source>
        <dbReference type="ARBA" id="ARBA00022692"/>
    </source>
</evidence>
<dbReference type="GO" id="GO:0015159">
    <property type="term" value="F:polysaccharide transmembrane transporter activity"/>
    <property type="evidence" value="ECO:0007669"/>
    <property type="project" value="InterPro"/>
</dbReference>
<evidence type="ECO:0000256" key="15">
    <source>
        <dbReference type="SAM" id="SignalP"/>
    </source>
</evidence>
<feature type="domain" description="SLBB" evidence="17">
    <location>
        <begin position="175"/>
        <end position="243"/>
    </location>
</feature>
<protein>
    <submittedName>
        <fullName evidence="18">Polysaccharide biosynthesis protein</fullName>
    </submittedName>
</protein>
<keyword evidence="9" id="KW-0406">Ion transport</keyword>
<organism evidence="18 19">
    <name type="scientific">Pseudaestuariivita atlantica</name>
    <dbReference type="NCBI Taxonomy" id="1317121"/>
    <lineage>
        <taxon>Bacteria</taxon>
        <taxon>Pseudomonadati</taxon>
        <taxon>Pseudomonadota</taxon>
        <taxon>Alphaproteobacteria</taxon>
        <taxon>Rhodobacterales</taxon>
        <taxon>Paracoccaceae</taxon>
        <taxon>Pseudaestuariivita</taxon>
    </lineage>
</organism>
<dbReference type="InterPro" id="IPR054765">
    <property type="entry name" value="SLBB_dom"/>
</dbReference>
<keyword evidence="7 15" id="KW-0732">Signal</keyword>
<evidence type="ECO:0000259" key="16">
    <source>
        <dbReference type="Pfam" id="PF02563"/>
    </source>
</evidence>